<dbReference type="InterPro" id="IPR027539">
    <property type="entry name" value="Mdm10"/>
</dbReference>
<dbReference type="PANTHER" id="PTHR28035">
    <property type="entry name" value="MITOCHONDRIAL DISTRIBUTION AND MORPHOLOGY PROTEIN 10"/>
    <property type="match status" value="1"/>
</dbReference>
<dbReference type="Pfam" id="PF02535">
    <property type="entry name" value="Zip"/>
    <property type="match status" value="1"/>
</dbReference>
<feature type="transmembrane region" description="Helical" evidence="13">
    <location>
        <begin position="102"/>
        <end position="121"/>
    </location>
</feature>
<proteinExistence type="inferred from homology"/>
<accession>A0A0G4NAS6</accession>
<evidence type="ECO:0000256" key="7">
    <source>
        <dbReference type="ARBA" id="ARBA00022989"/>
    </source>
</evidence>
<evidence type="ECO:0000256" key="1">
    <source>
        <dbReference type="ARBA" id="ARBA00004141"/>
    </source>
</evidence>
<evidence type="ECO:0000313" key="14">
    <source>
        <dbReference type="EMBL" id="CRK43563.1"/>
    </source>
</evidence>
<dbReference type="GO" id="GO:0046873">
    <property type="term" value="F:metal ion transmembrane transporter activity"/>
    <property type="evidence" value="ECO:0007669"/>
    <property type="project" value="InterPro"/>
</dbReference>
<keyword evidence="4 11" id="KW-0812">Transmembrane</keyword>
<dbReference type="GO" id="GO:0001401">
    <property type="term" value="C:SAM complex"/>
    <property type="evidence" value="ECO:0007669"/>
    <property type="project" value="TreeGrafter"/>
</dbReference>
<dbReference type="GO" id="GO:0022627">
    <property type="term" value="C:cytosolic small ribosomal subunit"/>
    <property type="evidence" value="ECO:0007669"/>
    <property type="project" value="UniProtKB-ARBA"/>
</dbReference>
<dbReference type="Pfam" id="PF01090">
    <property type="entry name" value="Ribosomal_S19e"/>
    <property type="match status" value="1"/>
</dbReference>
<feature type="transmembrane region" description="Helical" evidence="13">
    <location>
        <begin position="296"/>
        <end position="316"/>
    </location>
</feature>
<dbReference type="AlphaFoldDB" id="A0A0G4NAS6"/>
<evidence type="ECO:0000256" key="11">
    <source>
        <dbReference type="HAMAP-Rule" id="MF_03102"/>
    </source>
</evidence>
<dbReference type="PANTHER" id="PTHR28035:SF1">
    <property type="entry name" value="MITOCHONDRIAL DISTRIBUTION AND MORPHOLOGY PROTEIN 10"/>
    <property type="match status" value="1"/>
</dbReference>
<gene>
    <name evidence="11" type="primary">MDM10</name>
    <name evidence="14" type="ORF">BN1723_005739</name>
</gene>
<dbReference type="SUPFAM" id="SSF46785">
    <property type="entry name" value="Winged helix' DNA-binding domain"/>
    <property type="match status" value="1"/>
</dbReference>
<comment type="function">
    <text evidence="11">Component of the ERMES/MDM complex, which serves as a molecular tether to connect the endoplasmic reticulum and mitochondria. Components of this complex are involved in the control of mitochondrial shape and protein biogenesis and may function in phospholipid exchange. MDM10 is involved in the late assembly steps of the general translocase of the mitochondrial outer membrane (TOM complex). Functions in the TOM40-specific route of the assembly of outer membrane beta-barrel proteins, including the association of TOM40 with the receptor TOM22 and small TOM proteins. Can associate with the SAM(core) complex as well as the MDM12-MMM1 complex, both involved in late steps of the major beta-barrel assembly pathway, that is responsible for biogenesis of all outer membrane beta-barrel proteins. May act as a switch that shuttles between both complexes and channels precursor proteins into the TOM40-specific pathway. Plays a role in mitochondrial morphology and in the inheritance of mitochondria.</text>
</comment>
<feature type="region of interest" description="Disordered" evidence="12">
    <location>
        <begin position="919"/>
        <end position="940"/>
    </location>
</feature>
<dbReference type="InterPro" id="IPR001266">
    <property type="entry name" value="Ribosomal_eS19"/>
</dbReference>
<keyword evidence="10" id="KW-0687">Ribonucleoprotein</keyword>
<feature type="compositionally biased region" description="Pro residues" evidence="12">
    <location>
        <begin position="383"/>
        <end position="399"/>
    </location>
</feature>
<feature type="transmembrane region" description="Helical" evidence="13">
    <location>
        <begin position="222"/>
        <end position="242"/>
    </location>
</feature>
<keyword evidence="6" id="KW-0689">Ribosomal protein</keyword>
<evidence type="ECO:0000256" key="6">
    <source>
        <dbReference type="ARBA" id="ARBA00022980"/>
    </source>
</evidence>
<name>A0A0G4NAS6_VERLO</name>
<dbReference type="Proteomes" id="UP000045706">
    <property type="component" value="Unassembled WGS sequence"/>
</dbReference>
<dbReference type="GO" id="GO:0045040">
    <property type="term" value="P:protein insertion into mitochondrial outer membrane"/>
    <property type="evidence" value="ECO:0007669"/>
    <property type="project" value="UniProtKB-UniRule"/>
</dbReference>
<dbReference type="EMBL" id="CVQI01033384">
    <property type="protein sequence ID" value="CRK43563.1"/>
    <property type="molecule type" value="Genomic_DNA"/>
</dbReference>
<evidence type="ECO:0000256" key="10">
    <source>
        <dbReference type="ARBA" id="ARBA00023274"/>
    </source>
</evidence>
<evidence type="ECO:0000256" key="5">
    <source>
        <dbReference type="ARBA" id="ARBA00022787"/>
    </source>
</evidence>
<protein>
    <recommendedName>
        <fullName evidence="11">Mitochondrial distribution and morphology protein 10</fullName>
    </recommendedName>
    <alternativeName>
        <fullName evidence="11">Mitochondrial inheritance component MDM10</fullName>
    </alternativeName>
</protein>
<comment type="subunit">
    <text evidence="11">Component of the ER-mitochondria encounter structure (ERMES) or MDM complex, composed of MMM1, MDM10, MDM12 and MDM34. Associates with the mitochondrial outer membrane sorting assembly machinery SAM(core) complex.</text>
</comment>
<reference evidence="15" key="1">
    <citation type="submission" date="2015-05" db="EMBL/GenBank/DDBJ databases">
        <authorList>
            <person name="Fogelqvist Johan"/>
        </authorList>
    </citation>
    <scope>NUCLEOTIDE SEQUENCE [LARGE SCALE GENOMIC DNA]</scope>
</reference>
<feature type="transmembrane region" description="Helical" evidence="13">
    <location>
        <begin position="328"/>
        <end position="346"/>
    </location>
</feature>
<dbReference type="InterPro" id="IPR036390">
    <property type="entry name" value="WH_DNA-bd_sf"/>
</dbReference>
<feature type="transmembrane region" description="Helical" evidence="13">
    <location>
        <begin position="60"/>
        <end position="82"/>
    </location>
</feature>
<sequence length="997" mass="107327">MQPALHLQRREDDCDGSPAETSNMGLRIASVFILLVASLLGALIPIVIHRSSHVKAPPVLFFVLKFIGTGVIIATAWMHLLAPAAEQLGDPCLVGRLGEYDWAFFIGLMTVLTMFLAELLATHFGKCYVTEAESAALESAVVAASSPKGEGPYSDDGDASDPTVPCGSLALHGDREADAHLANHDRDHPALAGQLTAILILEFGVIFHSIFIGLVLATTDDLVILLIVLVFHQFMEGLGLGSRLAIASWPGGRWWLPYFLAGCYGLATPIGIAAGLGAKPTNAADQTLTNGVFDAISAGILMYTGLVELLAHEFMLNPQMRRSGLGKQLGAFVCIIFGAGIMALLAKGQTLPFRQDFASGTKNPTTARPPDRRIFTSPDDLTNPPPNHPSPPPPPPPPDNTFKMAGGVTVRDVDAQKFITAYAAFLKRQGKLPIPGWVDIVKTGPAKELPPQDIDWFYVRAAAVARHVYLRKTVGVGRLRKLHGSAKNRGVRPSHHFDASGSVDRKRPPKMREFMDYVRGAFYEATGWNRESSYSSLNSTADALLNFETPLGLRLTLSSLASPNFATSYQLGSVGVVDGSISYLYSSVPLRAYLTPQSERLPLSTLFQSYKPLPALPQRVSPDDLEPFDLTSPAAASLYYGRLYLPQSLLEALVIKRISPALQLQLSAVSGHYLRSGGTLLGLAHYDVGRYAVEGLASSDGGLLGLRGIYNFGGDAEETDAGGHLHAVTSTNTPATGSSSSSSSSSSGGGGGSSCSKDDAARERIYGRFSTGGEIYYGTLNKSGGMSVGARFATLPSHQGTPLTTTLTINPLMGNISATYAVMAGRHCSVATRFGFNVYSYESDWAVGLELWRKRVVRAAMDPALSAERLVRERSFRAKMEWRADDPLSPPEPVLVPVAKPARDGPRERSFEAKLAWRLDDDDPNNNHDGSKWGTKTTPQDDEYTGVIKARLDQNLRIGILWEGRAKSLLFSLGSGIDLRSLDSPFRTVGAEIQFSS</sequence>
<feature type="compositionally biased region" description="Basic residues" evidence="12">
    <location>
        <begin position="485"/>
        <end position="494"/>
    </location>
</feature>
<comment type="similarity">
    <text evidence="11">Belongs to the MDM10 family.</text>
</comment>
<comment type="domain">
    <text evidence="11">Lacks alpha-helical transmembrane segments, suggesting that it resides in the membrane via beta-sheet conformations similar to those predicted for other outer membrane proteins and porin.</text>
</comment>
<evidence type="ECO:0000256" key="2">
    <source>
        <dbReference type="ARBA" id="ARBA00010014"/>
    </source>
</evidence>
<dbReference type="GO" id="GO:0015914">
    <property type="term" value="P:phospholipid transport"/>
    <property type="evidence" value="ECO:0007669"/>
    <property type="project" value="TreeGrafter"/>
</dbReference>
<keyword evidence="3 11" id="KW-1134">Transmembrane beta strand</keyword>
<dbReference type="GO" id="GO:0006412">
    <property type="term" value="P:translation"/>
    <property type="evidence" value="ECO:0007669"/>
    <property type="project" value="InterPro"/>
</dbReference>
<feature type="compositionally biased region" description="Basic and acidic residues" evidence="12">
    <location>
        <begin position="495"/>
        <end position="505"/>
    </location>
</feature>
<dbReference type="InterPro" id="IPR003689">
    <property type="entry name" value="ZIP"/>
</dbReference>
<keyword evidence="8 11" id="KW-0496">Mitochondrion</keyword>
<feature type="transmembrane region" description="Helical" evidence="13">
    <location>
        <begin position="195"/>
        <end position="216"/>
    </location>
</feature>
<keyword evidence="7 13" id="KW-1133">Transmembrane helix</keyword>
<feature type="transmembrane region" description="Helical" evidence="13">
    <location>
        <begin position="28"/>
        <end position="48"/>
    </location>
</feature>
<evidence type="ECO:0000313" key="15">
    <source>
        <dbReference type="Proteomes" id="UP000045706"/>
    </source>
</evidence>
<feature type="transmembrane region" description="Helical" evidence="13">
    <location>
        <begin position="254"/>
        <end position="276"/>
    </location>
</feature>
<keyword evidence="9 11" id="KW-0472">Membrane</keyword>
<dbReference type="GO" id="GO:0070096">
    <property type="term" value="P:mitochondrial outer membrane translocase complex assembly"/>
    <property type="evidence" value="ECO:0007669"/>
    <property type="project" value="UniProtKB-UniRule"/>
</dbReference>
<dbReference type="GO" id="GO:0051654">
    <property type="term" value="P:establishment of mitochondrion localization"/>
    <property type="evidence" value="ECO:0007669"/>
    <property type="project" value="TreeGrafter"/>
</dbReference>
<keyword evidence="5 11" id="KW-1000">Mitochondrion outer membrane</keyword>
<feature type="region of interest" description="Disordered" evidence="12">
    <location>
        <begin position="726"/>
        <end position="759"/>
    </location>
</feature>
<dbReference type="GO" id="GO:0032865">
    <property type="term" value="C:ERMES complex"/>
    <property type="evidence" value="ECO:0007669"/>
    <property type="project" value="UniProtKB-UniRule"/>
</dbReference>
<feature type="compositionally biased region" description="Basic and acidic residues" evidence="12">
    <location>
        <begin position="919"/>
        <end position="931"/>
    </location>
</feature>
<evidence type="ECO:0000256" key="3">
    <source>
        <dbReference type="ARBA" id="ARBA00022452"/>
    </source>
</evidence>
<organism evidence="14 15">
    <name type="scientific">Verticillium longisporum</name>
    <name type="common">Verticillium dahliae var. longisporum</name>
    <dbReference type="NCBI Taxonomy" id="100787"/>
    <lineage>
        <taxon>Eukaryota</taxon>
        <taxon>Fungi</taxon>
        <taxon>Dikarya</taxon>
        <taxon>Ascomycota</taxon>
        <taxon>Pezizomycotina</taxon>
        <taxon>Sordariomycetes</taxon>
        <taxon>Hypocreomycetidae</taxon>
        <taxon>Glomerellales</taxon>
        <taxon>Plectosphaerellaceae</taxon>
        <taxon>Verticillium</taxon>
    </lineage>
</organism>
<comment type="similarity">
    <text evidence="2">Belongs to the eukaryotic ribosomal protein eS19 family.</text>
</comment>
<evidence type="ECO:0000256" key="12">
    <source>
        <dbReference type="SAM" id="MobiDB-lite"/>
    </source>
</evidence>
<dbReference type="SMART" id="SM01413">
    <property type="entry name" value="Ribosomal_S19e"/>
    <property type="match status" value="1"/>
</dbReference>
<feature type="compositionally biased region" description="Low complexity" evidence="12">
    <location>
        <begin position="737"/>
        <end position="746"/>
    </location>
</feature>
<dbReference type="HAMAP" id="MF_03102">
    <property type="entry name" value="Mdm10"/>
    <property type="match status" value="1"/>
</dbReference>
<evidence type="ECO:0000256" key="13">
    <source>
        <dbReference type="SAM" id="Phobius"/>
    </source>
</evidence>
<dbReference type="GO" id="GO:0003735">
    <property type="term" value="F:structural constituent of ribosome"/>
    <property type="evidence" value="ECO:0007669"/>
    <property type="project" value="InterPro"/>
</dbReference>
<dbReference type="InterPro" id="IPR036388">
    <property type="entry name" value="WH-like_DNA-bd_sf"/>
</dbReference>
<feature type="region of interest" description="Disordered" evidence="12">
    <location>
        <begin position="357"/>
        <end position="403"/>
    </location>
</feature>
<feature type="region of interest" description="Disordered" evidence="12">
    <location>
        <begin position="485"/>
        <end position="505"/>
    </location>
</feature>
<evidence type="ECO:0000256" key="8">
    <source>
        <dbReference type="ARBA" id="ARBA00023128"/>
    </source>
</evidence>
<dbReference type="FunFam" id="1.10.10.10:FF:000118">
    <property type="entry name" value="40S ribosomal protein S19"/>
    <property type="match status" value="1"/>
</dbReference>
<evidence type="ECO:0000256" key="9">
    <source>
        <dbReference type="ARBA" id="ARBA00023136"/>
    </source>
</evidence>
<evidence type="ECO:0000256" key="4">
    <source>
        <dbReference type="ARBA" id="ARBA00022692"/>
    </source>
</evidence>
<comment type="subcellular location">
    <subcellularLocation>
        <location evidence="1">Membrane</location>
        <topology evidence="1">Multi-pass membrane protein</topology>
    </subcellularLocation>
    <subcellularLocation>
        <location evidence="11">Mitochondrion outer membrane</location>
        <topology evidence="11">Multi-pass membrane protein</topology>
    </subcellularLocation>
    <text evidence="11">The ERMES/MDM complex localizes to a few discrete foci (around 10 per single cell), that represent mitochondria-endoplasmic reticulum junctions. These foci are often found next to mtDNA nucleoids.</text>
</comment>
<dbReference type="Gene3D" id="1.10.10.10">
    <property type="entry name" value="Winged helix-like DNA-binding domain superfamily/Winged helix DNA-binding domain"/>
    <property type="match status" value="1"/>
</dbReference>
<dbReference type="GO" id="GO:1990456">
    <property type="term" value="P:mitochondrion-endoplasmic reticulum membrane tethering"/>
    <property type="evidence" value="ECO:0007669"/>
    <property type="project" value="UniProtKB-UniRule"/>
</dbReference>
<dbReference type="Pfam" id="PF12519">
    <property type="entry name" value="MDM10"/>
    <property type="match status" value="1"/>
</dbReference>